<dbReference type="Proteomes" id="UP000237000">
    <property type="component" value="Unassembled WGS sequence"/>
</dbReference>
<dbReference type="InParanoid" id="A0A2P5FQC4"/>
<gene>
    <name evidence="1" type="ORF">TorRG33x02_041140</name>
</gene>
<evidence type="ECO:0000313" key="1">
    <source>
        <dbReference type="EMBL" id="PON99986.1"/>
    </source>
</evidence>
<name>A0A2P5FQC4_TREOI</name>
<dbReference type="AlphaFoldDB" id="A0A2P5FQC4"/>
<evidence type="ECO:0000313" key="2">
    <source>
        <dbReference type="Proteomes" id="UP000237000"/>
    </source>
</evidence>
<sequence length="75" mass="9309">MDCYNFKKHLVTVLHDNPIISMSFQRTFWKREEDIQKIWSLWWSCDEYCLWHRHVAVALNQPQLQSLSVYYFDLR</sequence>
<comment type="caution">
    <text evidence="1">The sequence shown here is derived from an EMBL/GenBank/DDBJ whole genome shotgun (WGS) entry which is preliminary data.</text>
</comment>
<keyword evidence="2" id="KW-1185">Reference proteome</keyword>
<proteinExistence type="predicted"/>
<dbReference type="EMBL" id="JXTC01000015">
    <property type="protein sequence ID" value="PON99986.1"/>
    <property type="molecule type" value="Genomic_DNA"/>
</dbReference>
<organism evidence="1 2">
    <name type="scientific">Trema orientale</name>
    <name type="common">Charcoal tree</name>
    <name type="synonym">Celtis orientalis</name>
    <dbReference type="NCBI Taxonomy" id="63057"/>
    <lineage>
        <taxon>Eukaryota</taxon>
        <taxon>Viridiplantae</taxon>
        <taxon>Streptophyta</taxon>
        <taxon>Embryophyta</taxon>
        <taxon>Tracheophyta</taxon>
        <taxon>Spermatophyta</taxon>
        <taxon>Magnoliopsida</taxon>
        <taxon>eudicotyledons</taxon>
        <taxon>Gunneridae</taxon>
        <taxon>Pentapetalae</taxon>
        <taxon>rosids</taxon>
        <taxon>fabids</taxon>
        <taxon>Rosales</taxon>
        <taxon>Cannabaceae</taxon>
        <taxon>Trema</taxon>
    </lineage>
</organism>
<dbReference type="OrthoDB" id="10308114at2759"/>
<protein>
    <submittedName>
        <fullName evidence="1">Uncharacterized protein</fullName>
    </submittedName>
</protein>
<accession>A0A2P5FQC4</accession>
<reference evidence="2" key="1">
    <citation type="submission" date="2016-06" db="EMBL/GenBank/DDBJ databases">
        <title>Parallel loss of symbiosis genes in relatives of nitrogen-fixing non-legume Parasponia.</title>
        <authorList>
            <person name="Van Velzen R."/>
            <person name="Holmer R."/>
            <person name="Bu F."/>
            <person name="Rutten L."/>
            <person name="Van Zeijl A."/>
            <person name="Liu W."/>
            <person name="Santuari L."/>
            <person name="Cao Q."/>
            <person name="Sharma T."/>
            <person name="Shen D."/>
            <person name="Roswanjaya Y."/>
            <person name="Wardhani T."/>
            <person name="Kalhor M.S."/>
            <person name="Jansen J."/>
            <person name="Van den Hoogen J."/>
            <person name="Gungor B."/>
            <person name="Hartog M."/>
            <person name="Hontelez J."/>
            <person name="Verver J."/>
            <person name="Yang W.-C."/>
            <person name="Schijlen E."/>
            <person name="Repin R."/>
            <person name="Schilthuizen M."/>
            <person name="Schranz E."/>
            <person name="Heidstra R."/>
            <person name="Miyata K."/>
            <person name="Fedorova E."/>
            <person name="Kohlen W."/>
            <person name="Bisseling T."/>
            <person name="Smit S."/>
            <person name="Geurts R."/>
        </authorList>
    </citation>
    <scope>NUCLEOTIDE SEQUENCE [LARGE SCALE GENOMIC DNA]</scope>
    <source>
        <strain evidence="2">cv. RG33-2</strain>
    </source>
</reference>